<dbReference type="EMBL" id="PFOE01000059">
    <property type="protein sequence ID" value="PIZ68012.1"/>
    <property type="molecule type" value="Genomic_DNA"/>
</dbReference>
<evidence type="ECO:0000313" key="2">
    <source>
        <dbReference type="Proteomes" id="UP000230177"/>
    </source>
</evidence>
<protein>
    <submittedName>
        <fullName evidence="1">Uncharacterized protein</fullName>
    </submittedName>
</protein>
<name>A0A2M7U9Y6_9BACT</name>
<dbReference type="AlphaFoldDB" id="A0A2M7U9Y6"/>
<evidence type="ECO:0000313" key="1">
    <source>
        <dbReference type="EMBL" id="PIZ68012.1"/>
    </source>
</evidence>
<accession>A0A2M7U9Y6</accession>
<reference evidence="2" key="1">
    <citation type="submission" date="2017-09" db="EMBL/GenBank/DDBJ databases">
        <title>Depth-based differentiation of microbial function through sediment-hosted aquifers and enrichment of novel symbionts in the deep terrestrial subsurface.</title>
        <authorList>
            <person name="Probst A.J."/>
            <person name="Ladd B."/>
            <person name="Jarett J.K."/>
            <person name="Geller-Mcgrath D.E."/>
            <person name="Sieber C.M.K."/>
            <person name="Emerson J.B."/>
            <person name="Anantharaman K."/>
            <person name="Thomas B.C."/>
            <person name="Malmstrom R."/>
            <person name="Stieglmeier M."/>
            <person name="Klingl A."/>
            <person name="Woyke T."/>
            <person name="Ryan C.M."/>
            <person name="Banfield J.F."/>
        </authorList>
    </citation>
    <scope>NUCLEOTIDE SEQUENCE [LARGE SCALE GENOMIC DNA]</scope>
</reference>
<sequence>MKIFFKHEIKRTDKLTSKELVDLILKHRQIKNIKEFLNPPPPLSISLLDFNPKYKLYLNKVIKL</sequence>
<comment type="caution">
    <text evidence="1">The sequence shown here is derived from an EMBL/GenBank/DDBJ whole genome shotgun (WGS) entry which is preliminary data.</text>
</comment>
<proteinExistence type="predicted"/>
<dbReference type="Proteomes" id="UP000230177">
    <property type="component" value="Unassembled WGS sequence"/>
</dbReference>
<feature type="non-terminal residue" evidence="1">
    <location>
        <position position="64"/>
    </location>
</feature>
<gene>
    <name evidence="1" type="ORF">COY13_01985</name>
</gene>
<organism evidence="1 2">
    <name type="scientific">Candidatus Roizmanbacteria bacterium CG_4_10_14_0_2_um_filter_36_35</name>
    <dbReference type="NCBI Taxonomy" id="1974822"/>
    <lineage>
        <taxon>Bacteria</taxon>
        <taxon>Candidatus Roizmaniibacteriota</taxon>
    </lineage>
</organism>